<dbReference type="Proteomes" id="UP000316316">
    <property type="component" value="Unassembled WGS sequence"/>
</dbReference>
<evidence type="ECO:0000256" key="1">
    <source>
        <dbReference type="PROSITE-ProRule" id="PRU00420"/>
    </source>
</evidence>
<evidence type="ECO:0000313" key="3">
    <source>
        <dbReference type="EMBL" id="MDT2516375.1"/>
    </source>
</evidence>
<dbReference type="EMBL" id="PDXQ01000002">
    <property type="protein sequence ID" value="TRZ28535.1"/>
    <property type="molecule type" value="Genomic_DNA"/>
</dbReference>
<sequence length="117" mass="12863">MVKTKIVEIGSMVPAFEEERLIILFGPKATPELRDISVIHEVQEQPENSIQVGGKLKVGEKVYTIEEVGSQANPNFDELGHVSIYFRNEVGEILPGAIIVSPGEFPTIEVGDEIAFI</sequence>
<evidence type="ECO:0000313" key="2">
    <source>
        <dbReference type="EMBL" id="MDT2404456.1"/>
    </source>
</evidence>
<dbReference type="Proteomes" id="UP000288388">
    <property type="component" value="Unassembled WGS sequence"/>
</dbReference>
<organism evidence="2 8">
    <name type="scientific">Enterococcus avium</name>
    <name type="common">Streptococcus avium</name>
    <dbReference type="NCBI Taxonomy" id="33945"/>
    <lineage>
        <taxon>Bacteria</taxon>
        <taxon>Bacillati</taxon>
        <taxon>Bacillota</taxon>
        <taxon>Bacilli</taxon>
        <taxon>Lactobacillales</taxon>
        <taxon>Enterococcaceae</taxon>
        <taxon>Enterococcus</taxon>
    </lineage>
</organism>
<protein>
    <submittedName>
        <fullName evidence="2">PTS glucitol/sorbitol transporter subunit IIA</fullName>
    </submittedName>
    <submittedName>
        <fullName evidence="4">PTS sorbitol transporter subunit IIA</fullName>
    </submittedName>
</protein>
<dbReference type="PROSITE" id="PS51097">
    <property type="entry name" value="PTS_EIIA_TYPE_5"/>
    <property type="match status" value="1"/>
</dbReference>
<accession>A0A2N8PTQ1</accession>
<dbReference type="EMBL" id="JARPWH010000106">
    <property type="protein sequence ID" value="MDT2404456.1"/>
    <property type="molecule type" value="Genomic_DNA"/>
</dbReference>
<evidence type="ECO:0000313" key="6">
    <source>
        <dbReference type="Proteomes" id="UP000288388"/>
    </source>
</evidence>
<dbReference type="EMBL" id="RYZS01000002">
    <property type="protein sequence ID" value="RVU92519.1"/>
    <property type="molecule type" value="Genomic_DNA"/>
</dbReference>
<evidence type="ECO:0000313" key="7">
    <source>
        <dbReference type="Proteomes" id="UP000316316"/>
    </source>
</evidence>
<dbReference type="GO" id="GO:0008982">
    <property type="term" value="F:protein-N(PI)-phosphohistidine-sugar phosphotransferase activity"/>
    <property type="evidence" value="ECO:0007669"/>
    <property type="project" value="InterPro"/>
</dbReference>
<dbReference type="GO" id="GO:0005737">
    <property type="term" value="C:cytoplasm"/>
    <property type="evidence" value="ECO:0007669"/>
    <property type="project" value="InterPro"/>
</dbReference>
<name>A0A2N8PTQ1_ENTAV</name>
<dbReference type="PANTHER" id="PTHR40398:SF1">
    <property type="entry name" value="PTS SYSTEM GLUCITOL_SORBITOL-SPECIFIC EIIA COMPONENT"/>
    <property type="match status" value="1"/>
</dbReference>
<dbReference type="GO" id="GO:0009401">
    <property type="term" value="P:phosphoenolpyruvate-dependent sugar phosphotransferase system"/>
    <property type="evidence" value="ECO:0007669"/>
    <property type="project" value="InterPro"/>
</dbReference>
<dbReference type="SUPFAM" id="SSF141530">
    <property type="entry name" value="PTSIIA/GutA-like"/>
    <property type="match status" value="1"/>
</dbReference>
<comment type="caution">
    <text evidence="2">The sequence shown here is derived from an EMBL/GenBank/DDBJ whole genome shotgun (WGS) entry which is preliminary data.</text>
</comment>
<feature type="modified residue" description="Phosphohistidine; by HPr" evidence="1">
    <location>
        <position position="40"/>
    </location>
</feature>
<dbReference type="Gene3D" id="2.40.33.40">
    <property type="entry name" value="Phosphotransferase system, glucitol/sorbitol-specific IIA component"/>
    <property type="match status" value="1"/>
</dbReference>
<evidence type="ECO:0000313" key="8">
    <source>
        <dbReference type="Proteomes" id="UP001260773"/>
    </source>
</evidence>
<dbReference type="Pfam" id="PF03829">
    <property type="entry name" value="PTSIIA_gutA"/>
    <property type="match status" value="1"/>
</dbReference>
<dbReference type="InterPro" id="IPR036665">
    <property type="entry name" value="PTS_IIA_glucitol/sorbitol_sf"/>
</dbReference>
<proteinExistence type="predicted"/>
<reference evidence="4 6" key="2">
    <citation type="submission" date="2018-12" db="EMBL/GenBank/DDBJ databases">
        <title>A novel vanA-carrying plasmid in a clinical isolate of Enterococcus avium.</title>
        <authorList>
            <person name="Bernasconi O.J."/>
            <person name="Luzzaro F."/>
            <person name="Endimiani A."/>
        </authorList>
    </citation>
    <scope>NUCLEOTIDE SEQUENCE [LARGE SCALE GENOMIC DNA]</scope>
    <source>
        <strain evidence="4 6">LC0559/18</strain>
    </source>
</reference>
<dbReference type="RefSeq" id="WP_016179019.1">
    <property type="nucleotide sequence ID" value="NZ_CAAKOC010000064.1"/>
</dbReference>
<evidence type="ECO:0000313" key="9">
    <source>
        <dbReference type="Proteomes" id="UP001264335"/>
    </source>
</evidence>
<reference evidence="5 7" key="1">
    <citation type="submission" date="2017-10" db="EMBL/GenBank/DDBJ databases">
        <title>FDA dAtabase for Regulatory Grade micrObial Sequences (FDA-ARGOS): Supporting development and validation of Infectious Disease Dx tests.</title>
        <authorList>
            <person name="Campos J."/>
            <person name="Goldberg B."/>
            <person name="Tallon L.J."/>
            <person name="Sadzewicz L."/>
            <person name="Sengamalay N."/>
            <person name="Ott S."/>
            <person name="Godinez A."/>
            <person name="Nagaraj S."/>
            <person name="Vyas G."/>
            <person name="Aluvathingal J."/>
            <person name="Nadendla S."/>
            <person name="Geyer C."/>
            <person name="Nandy P."/>
            <person name="Hobson J."/>
            <person name="Sichtig H."/>
        </authorList>
    </citation>
    <scope>NUCLEOTIDE SEQUENCE [LARGE SCALE GENOMIC DNA]</scope>
    <source>
        <strain evidence="5 7">FDAARGOS_185</strain>
    </source>
</reference>
<dbReference type="AlphaFoldDB" id="A0A2N8PTQ1"/>
<reference evidence="2 9" key="3">
    <citation type="submission" date="2023-03" db="EMBL/GenBank/DDBJ databases">
        <authorList>
            <person name="Shen W."/>
            <person name="Cai J."/>
        </authorList>
    </citation>
    <scope>NUCLEOTIDE SEQUENCE</scope>
    <source>
        <strain evidence="2">P33-2</strain>
        <strain evidence="3 9">Y2</strain>
    </source>
</reference>
<gene>
    <name evidence="5" type="ORF">AUF17_17625</name>
    <name evidence="4" type="ORF">EK398_18550</name>
    <name evidence="2" type="ORF">P7D43_18985</name>
    <name evidence="3" type="ORF">P7D79_19295</name>
</gene>
<evidence type="ECO:0000313" key="5">
    <source>
        <dbReference type="EMBL" id="TRZ28535.1"/>
    </source>
</evidence>
<dbReference type="PANTHER" id="PTHR40398">
    <property type="entry name" value="PTS SYSTEM GLUCITOL/SORBITOL-SPECIFIC EIIA COMPONENT"/>
    <property type="match status" value="1"/>
</dbReference>
<dbReference type="Proteomes" id="UP001264335">
    <property type="component" value="Unassembled WGS sequence"/>
</dbReference>
<dbReference type="GO" id="GO:0016301">
    <property type="term" value="F:kinase activity"/>
    <property type="evidence" value="ECO:0007669"/>
    <property type="project" value="TreeGrafter"/>
</dbReference>
<dbReference type="InterPro" id="IPR004716">
    <property type="entry name" value="PTS_IIA_glucitol/sorbitol-sp"/>
</dbReference>
<dbReference type="Proteomes" id="UP001260773">
    <property type="component" value="Unassembled WGS sequence"/>
</dbReference>
<dbReference type="EMBL" id="JARPWY010000079">
    <property type="protein sequence ID" value="MDT2516375.1"/>
    <property type="molecule type" value="Genomic_DNA"/>
</dbReference>
<evidence type="ECO:0000313" key="4">
    <source>
        <dbReference type="EMBL" id="RVU92519.1"/>
    </source>
</evidence>